<keyword evidence="2" id="KW-1133">Transmembrane helix</keyword>
<feature type="region of interest" description="Disordered" evidence="1">
    <location>
        <begin position="37"/>
        <end position="56"/>
    </location>
</feature>
<accession>A0A0F9EKE6</accession>
<dbReference type="AlphaFoldDB" id="A0A0F9EKE6"/>
<keyword evidence="2" id="KW-0472">Membrane</keyword>
<evidence type="ECO:0000313" key="3">
    <source>
        <dbReference type="EMBL" id="KKL24348.1"/>
    </source>
</evidence>
<dbReference type="EMBL" id="LAZR01036630">
    <property type="protein sequence ID" value="KKL24348.1"/>
    <property type="molecule type" value="Genomic_DNA"/>
</dbReference>
<keyword evidence="2" id="KW-0812">Transmembrane</keyword>
<proteinExistence type="predicted"/>
<evidence type="ECO:0000256" key="2">
    <source>
        <dbReference type="SAM" id="Phobius"/>
    </source>
</evidence>
<sequence>MNEEEKLKEYEEKLKIASEELEKRKKALNIPEIIPEPIEKEPEIPEENQIKTTDKKEKKDKKNWWEKLFNKKTLGKTNKVAILLLRNSGNAEALEIEPKKGFFTIDNKIYHQRRDCVWTITKDRLPLAIIRENNLTPIGTQAWEDKTLQEKFAELQDHVLRGIRHAELIRLGEKDIKQIDMKRAIGIGLLVVIVVAVVMSYI</sequence>
<name>A0A0F9EKE6_9ZZZZ</name>
<feature type="transmembrane region" description="Helical" evidence="2">
    <location>
        <begin position="184"/>
        <end position="201"/>
    </location>
</feature>
<organism evidence="3">
    <name type="scientific">marine sediment metagenome</name>
    <dbReference type="NCBI Taxonomy" id="412755"/>
    <lineage>
        <taxon>unclassified sequences</taxon>
        <taxon>metagenomes</taxon>
        <taxon>ecological metagenomes</taxon>
    </lineage>
</organism>
<protein>
    <submittedName>
        <fullName evidence="3">Uncharacterized protein</fullName>
    </submittedName>
</protein>
<gene>
    <name evidence="3" type="ORF">LCGC14_2416200</name>
</gene>
<evidence type="ECO:0000256" key="1">
    <source>
        <dbReference type="SAM" id="MobiDB-lite"/>
    </source>
</evidence>
<reference evidence="3" key="1">
    <citation type="journal article" date="2015" name="Nature">
        <title>Complex archaea that bridge the gap between prokaryotes and eukaryotes.</title>
        <authorList>
            <person name="Spang A."/>
            <person name="Saw J.H."/>
            <person name="Jorgensen S.L."/>
            <person name="Zaremba-Niedzwiedzka K."/>
            <person name="Martijn J."/>
            <person name="Lind A.E."/>
            <person name="van Eijk R."/>
            <person name="Schleper C."/>
            <person name="Guy L."/>
            <person name="Ettema T.J."/>
        </authorList>
    </citation>
    <scope>NUCLEOTIDE SEQUENCE</scope>
</reference>
<comment type="caution">
    <text evidence="3">The sequence shown here is derived from an EMBL/GenBank/DDBJ whole genome shotgun (WGS) entry which is preliminary data.</text>
</comment>